<dbReference type="Pfam" id="PF00358">
    <property type="entry name" value="PTS_EIIA_1"/>
    <property type="match status" value="1"/>
</dbReference>
<keyword evidence="4" id="KW-0808">Transferase</keyword>
<dbReference type="GO" id="GO:0009401">
    <property type="term" value="P:phosphoenolpyruvate-dependent sugar phosphotransferase system"/>
    <property type="evidence" value="ECO:0007669"/>
    <property type="project" value="UniProtKB-KW"/>
</dbReference>
<evidence type="ECO:0000256" key="2">
    <source>
        <dbReference type="ARBA" id="ARBA00022448"/>
    </source>
</evidence>
<reference evidence="12 13" key="1">
    <citation type="submission" date="2018-06" db="EMBL/GenBank/DDBJ databases">
        <authorList>
            <consortium name="Pathogen Informatics"/>
            <person name="Doyle S."/>
        </authorList>
    </citation>
    <scope>NUCLEOTIDE SEQUENCE [LARGE SCALE GENOMIC DNA]</scope>
    <source>
        <strain evidence="12 13">NCTC12157</strain>
    </source>
</reference>
<dbReference type="PROSITE" id="PS51093">
    <property type="entry name" value="PTS_EIIA_TYPE_1"/>
    <property type="match status" value="1"/>
</dbReference>
<dbReference type="Proteomes" id="UP000254304">
    <property type="component" value="Unassembled WGS sequence"/>
</dbReference>
<dbReference type="SUPFAM" id="SSF51261">
    <property type="entry name" value="Duplicated hybrid motif"/>
    <property type="match status" value="1"/>
</dbReference>
<evidence type="ECO:0000256" key="10">
    <source>
        <dbReference type="ARBA" id="ARBA00042873"/>
    </source>
</evidence>
<evidence type="ECO:0000256" key="9">
    <source>
        <dbReference type="ARBA" id="ARBA00042526"/>
    </source>
</evidence>
<accession>A0A377N7B9</accession>
<keyword evidence="6" id="KW-0418">Kinase</keyword>
<evidence type="ECO:0000313" key="12">
    <source>
        <dbReference type="EMBL" id="STQ42552.1"/>
    </source>
</evidence>
<dbReference type="EMBL" id="UGGO01000001">
    <property type="protein sequence ID" value="STQ42552.1"/>
    <property type="molecule type" value="Genomic_DNA"/>
</dbReference>
<feature type="domain" description="PTS EIIA type-1" evidence="11">
    <location>
        <begin position="1"/>
        <end position="76"/>
    </location>
</feature>
<dbReference type="AlphaFoldDB" id="A0A377N7B9"/>
<comment type="subcellular location">
    <subcellularLocation>
        <location evidence="1">Cytoplasm</location>
    </subcellularLocation>
</comment>
<keyword evidence="5" id="KW-0598">Phosphotransferase system</keyword>
<protein>
    <recommendedName>
        <fullName evidence="7">PTS system glucose-specific EIIA component</fullName>
    </recommendedName>
    <alternativeName>
        <fullName evidence="10">EIIA-Glc</fullName>
    </alternativeName>
    <alternativeName>
        <fullName evidence="9">EIII-Glc</fullName>
    </alternativeName>
    <alternativeName>
        <fullName evidence="8">Glucose-specific phosphotransferase enzyme IIA component</fullName>
    </alternativeName>
</protein>
<evidence type="ECO:0000259" key="11">
    <source>
        <dbReference type="PROSITE" id="PS51093"/>
    </source>
</evidence>
<dbReference type="InterPro" id="IPR001127">
    <property type="entry name" value="PTS_EIIA_1_perm"/>
</dbReference>
<evidence type="ECO:0000256" key="7">
    <source>
        <dbReference type="ARBA" id="ARBA00039163"/>
    </source>
</evidence>
<keyword evidence="2" id="KW-0813">Transport</keyword>
<evidence type="ECO:0000256" key="8">
    <source>
        <dbReference type="ARBA" id="ARBA00042296"/>
    </source>
</evidence>
<dbReference type="PANTHER" id="PTHR45008:SF1">
    <property type="entry name" value="PTS SYSTEM GLUCOSE-SPECIFIC EIIA COMPONENT"/>
    <property type="match status" value="1"/>
</dbReference>
<name>A0A377N7B9_9GAMM</name>
<dbReference type="PROSITE" id="PS00371">
    <property type="entry name" value="PTS_EIIA_TYPE_1_HIS"/>
    <property type="match status" value="1"/>
</dbReference>
<evidence type="ECO:0000256" key="4">
    <source>
        <dbReference type="ARBA" id="ARBA00022679"/>
    </source>
</evidence>
<evidence type="ECO:0000256" key="3">
    <source>
        <dbReference type="ARBA" id="ARBA00022597"/>
    </source>
</evidence>
<dbReference type="Gene3D" id="2.70.70.10">
    <property type="entry name" value="Glucose Permease (Domain IIA)"/>
    <property type="match status" value="1"/>
</dbReference>
<proteinExistence type="predicted"/>
<dbReference type="InterPro" id="IPR050890">
    <property type="entry name" value="PTS_EIIA_component"/>
</dbReference>
<dbReference type="GO" id="GO:0005737">
    <property type="term" value="C:cytoplasm"/>
    <property type="evidence" value="ECO:0007669"/>
    <property type="project" value="UniProtKB-SubCell"/>
</dbReference>
<evidence type="ECO:0000256" key="5">
    <source>
        <dbReference type="ARBA" id="ARBA00022683"/>
    </source>
</evidence>
<evidence type="ECO:0000256" key="6">
    <source>
        <dbReference type="ARBA" id="ARBA00022777"/>
    </source>
</evidence>
<dbReference type="GO" id="GO:0016301">
    <property type="term" value="F:kinase activity"/>
    <property type="evidence" value="ECO:0007669"/>
    <property type="project" value="UniProtKB-KW"/>
</dbReference>
<evidence type="ECO:0000313" key="13">
    <source>
        <dbReference type="Proteomes" id="UP000254304"/>
    </source>
</evidence>
<dbReference type="PANTHER" id="PTHR45008">
    <property type="entry name" value="PTS SYSTEM GLUCOSE-SPECIFIC EIIA COMPONENT"/>
    <property type="match status" value="1"/>
</dbReference>
<dbReference type="InterPro" id="IPR011055">
    <property type="entry name" value="Dup_hybrid_motif"/>
</dbReference>
<keyword evidence="3" id="KW-0762">Sugar transport</keyword>
<sequence length="101" mass="11057">MTATFDSGHALHILSDNGAEILIHIGLDTVQLNGQHYAMHVKENQTVKRGDLLIDFDLAAIEKAGFDTITPVIIANSDRYKTFHKTRQPAANTGDVLLTLS</sequence>
<gene>
    <name evidence="12" type="primary">bglF_2</name>
    <name evidence="12" type="ORF">NCTC12157_00208</name>
</gene>
<organism evidence="12 13">
    <name type="scientific">Ewingella americana</name>
    <dbReference type="NCBI Taxonomy" id="41202"/>
    <lineage>
        <taxon>Bacteria</taxon>
        <taxon>Pseudomonadati</taxon>
        <taxon>Pseudomonadota</taxon>
        <taxon>Gammaproteobacteria</taxon>
        <taxon>Enterobacterales</taxon>
        <taxon>Yersiniaceae</taxon>
        <taxon>Ewingella</taxon>
    </lineage>
</organism>
<evidence type="ECO:0000256" key="1">
    <source>
        <dbReference type="ARBA" id="ARBA00004496"/>
    </source>
</evidence>